<dbReference type="Proteomes" id="UP000193560">
    <property type="component" value="Unassembled WGS sequence"/>
</dbReference>
<proteinExistence type="predicted"/>
<evidence type="ECO:0000313" key="2">
    <source>
        <dbReference type="Proteomes" id="UP000193560"/>
    </source>
</evidence>
<sequence>MLISSSDMISYISTAEQNLCLISLDFAGLSTDVNDLHSFISKHEKLKMIIVDNLPSDHKYHVFQREIVLDNLSSLFPFDCRSKPIQRSKIV</sequence>
<dbReference type="EMBL" id="MCGE01000036">
    <property type="protein sequence ID" value="ORZ07156.1"/>
    <property type="molecule type" value="Genomic_DNA"/>
</dbReference>
<reference evidence="1 2" key="1">
    <citation type="submission" date="2016-07" db="EMBL/GenBank/DDBJ databases">
        <title>Pervasive Adenine N6-methylation of Active Genes in Fungi.</title>
        <authorList>
            <consortium name="DOE Joint Genome Institute"/>
            <person name="Mondo S.J."/>
            <person name="Dannebaum R.O."/>
            <person name="Kuo R.C."/>
            <person name="Labutti K."/>
            <person name="Haridas S."/>
            <person name="Kuo A."/>
            <person name="Salamov A."/>
            <person name="Ahrendt S.R."/>
            <person name="Lipzen A."/>
            <person name="Sullivan W."/>
            <person name="Andreopoulos W.B."/>
            <person name="Clum A."/>
            <person name="Lindquist E."/>
            <person name="Daum C."/>
            <person name="Ramamoorthy G.K."/>
            <person name="Gryganskyi A."/>
            <person name="Culley D."/>
            <person name="Magnuson J.K."/>
            <person name="James T.Y."/>
            <person name="O'Malley M.A."/>
            <person name="Stajich J.E."/>
            <person name="Spatafora J.W."/>
            <person name="Visel A."/>
            <person name="Grigoriev I.V."/>
        </authorList>
    </citation>
    <scope>NUCLEOTIDE SEQUENCE [LARGE SCALE GENOMIC DNA]</scope>
    <source>
        <strain evidence="1 2">NRRL 1336</strain>
    </source>
</reference>
<name>A0A1X2I1H7_9FUNG</name>
<dbReference type="OrthoDB" id="2270519at2759"/>
<evidence type="ECO:0000313" key="1">
    <source>
        <dbReference type="EMBL" id="ORZ07156.1"/>
    </source>
</evidence>
<accession>A0A1X2I1H7</accession>
<comment type="caution">
    <text evidence="1">The sequence shown here is derived from an EMBL/GenBank/DDBJ whole genome shotgun (WGS) entry which is preliminary data.</text>
</comment>
<keyword evidence="2" id="KW-1185">Reference proteome</keyword>
<organism evidence="1 2">
    <name type="scientific">Absidia repens</name>
    <dbReference type="NCBI Taxonomy" id="90262"/>
    <lineage>
        <taxon>Eukaryota</taxon>
        <taxon>Fungi</taxon>
        <taxon>Fungi incertae sedis</taxon>
        <taxon>Mucoromycota</taxon>
        <taxon>Mucoromycotina</taxon>
        <taxon>Mucoromycetes</taxon>
        <taxon>Mucorales</taxon>
        <taxon>Cunninghamellaceae</taxon>
        <taxon>Absidia</taxon>
    </lineage>
</organism>
<gene>
    <name evidence="1" type="ORF">BCR42DRAFT_154762</name>
</gene>
<dbReference type="AlphaFoldDB" id="A0A1X2I1H7"/>
<protein>
    <submittedName>
        <fullName evidence="1">Uncharacterized protein</fullName>
    </submittedName>
</protein>